<evidence type="ECO:0000313" key="2">
    <source>
        <dbReference type="EMBL" id="PZX36715.1"/>
    </source>
</evidence>
<dbReference type="PANTHER" id="PTHR33678:SF1">
    <property type="entry name" value="BLL1576 PROTEIN"/>
    <property type="match status" value="1"/>
</dbReference>
<dbReference type="InterPro" id="IPR052344">
    <property type="entry name" value="Transposase-related"/>
</dbReference>
<evidence type="ECO:0000259" key="1">
    <source>
        <dbReference type="Pfam" id="PF03050"/>
    </source>
</evidence>
<accession>A0A2W7QDT4</accession>
<dbReference type="InterPro" id="IPR004291">
    <property type="entry name" value="Transposase_IS66_central"/>
</dbReference>
<dbReference type="PANTHER" id="PTHR33678">
    <property type="entry name" value="BLL1576 PROTEIN"/>
    <property type="match status" value="1"/>
</dbReference>
<evidence type="ECO:0000313" key="3">
    <source>
        <dbReference type="Proteomes" id="UP000249364"/>
    </source>
</evidence>
<keyword evidence="3" id="KW-1185">Reference proteome</keyword>
<comment type="caution">
    <text evidence="2">The sequence shown here is derived from an EMBL/GenBank/DDBJ whole genome shotgun (WGS) entry which is preliminary data.</text>
</comment>
<proteinExistence type="predicted"/>
<dbReference type="Pfam" id="PF03050">
    <property type="entry name" value="DDE_Tnp_IS66"/>
    <property type="match status" value="1"/>
</dbReference>
<dbReference type="AlphaFoldDB" id="A0A2W7QDT4"/>
<gene>
    <name evidence="2" type="ORF">LY56_03400</name>
</gene>
<feature type="domain" description="Transposase IS66 central" evidence="1">
    <location>
        <begin position="10"/>
        <end position="133"/>
    </location>
</feature>
<protein>
    <submittedName>
        <fullName evidence="2">Transposase</fullName>
    </submittedName>
</protein>
<dbReference type="Proteomes" id="UP000249364">
    <property type="component" value="Unassembled WGS sequence"/>
</dbReference>
<sequence>MATPKRVGGKPLKLAYCWSHGRRALIKAQPKAGSPIVDEALVRIAALYKIEAEIRGLPPAQRKAVRQDQSRPLVDKFFAWLNTQAGRVSRKSELGKALAYMLRRQDRFCLFLEDGHVDMDSNLVENAIRTPAMY</sequence>
<dbReference type="EMBL" id="QKZQ01000029">
    <property type="protein sequence ID" value="PZX36715.1"/>
    <property type="molecule type" value="Genomic_DNA"/>
</dbReference>
<name>A0A2W7QDT4_9RHOB</name>
<reference evidence="2 3" key="1">
    <citation type="submission" date="2018-06" db="EMBL/GenBank/DDBJ databases">
        <title>Genomic Encyclopedia of Archaeal and Bacterial Type Strains, Phase II (KMG-II): from individual species to whole genera.</title>
        <authorList>
            <person name="Goeker M."/>
        </authorList>
    </citation>
    <scope>NUCLEOTIDE SEQUENCE [LARGE SCALE GENOMIC DNA]</scope>
    <source>
        <strain evidence="2 3">DSM 13087</strain>
    </source>
</reference>
<dbReference type="STRING" id="121821.GCA_001870675_01434"/>
<organism evidence="2 3">
    <name type="scientific">Roseinatronobacter thiooxidans</name>
    <dbReference type="NCBI Taxonomy" id="121821"/>
    <lineage>
        <taxon>Bacteria</taxon>
        <taxon>Pseudomonadati</taxon>
        <taxon>Pseudomonadota</taxon>
        <taxon>Alphaproteobacteria</taxon>
        <taxon>Rhodobacterales</taxon>
        <taxon>Paracoccaceae</taxon>
        <taxon>Roseinatronobacter</taxon>
    </lineage>
</organism>